<dbReference type="PROSITE" id="PS51192">
    <property type="entry name" value="HELICASE_ATP_BIND_1"/>
    <property type="match status" value="1"/>
</dbReference>
<dbReference type="InterPro" id="IPR014001">
    <property type="entry name" value="Helicase_ATP-bd"/>
</dbReference>
<sequence>MQNNYDNLGDKLPTIDWSKQELKPFEKNFYQEHEDVNARSQIETQKVLDDARITVKGTNVPRPVNSFKEANFPKYIMETLVTLENFEKPTPIQSQGWPVALSGRDMIGIAETGSGKTLSFLLPAIVHVYAQEVPKRGDGPIALVLAPTRELAMQIDTQCRKFTQPCKIQSLAIYGGVPKDTQRMALKGGIEILIATPGRLLDFMETGTVRLNKVTYLVLDEADRMLDMGFEKHIQKILSYVRPDRQTLMWSATWPKEVQDLARSYCNVQPVQIQIGNPGITANNRIDQIIDIVDEFKAYLKKVNDGSKILVFCETKKGVDELTKQMRYDGLHGVKGIHGDKTQYERDYVIKEFKTGRTYILVATDVASRGLDVKDIKYVINYDMPKQIEDYVHRIGRTARAGTTGIAYGLFTRNNVMISKELIKLLKEAQQEIPDSLYEMADMARKNKDQKGQYRQWRKTDRAGKFTGNSNYQSEGGYKNNFSSGGGFKQNNYNNNYQSYQGGNSGYTQPAQTQQAAFTNSTWNRNDGKPSTAPNGDFQHSYNDQSKLNKAYAGGAPKVFDASALVNTMMSSTSTNAASYNSNSGYYGGNQNYQSNGYNNHGSGGFNKGYSGGYNNGGAGGQSNNYGSSGYKDSQPFYKSNHGSNDGFKKPSLLDSNQQ</sequence>
<dbReference type="OMA" id="STMPKFE"/>
<dbReference type="EC" id="3.6.4.13" evidence="1"/>
<keyword evidence="3 7" id="KW-0378">Hydrolase</keyword>
<accession>A0A078AEF8</accession>
<dbReference type="Pfam" id="PF00271">
    <property type="entry name" value="Helicase_C"/>
    <property type="match status" value="1"/>
</dbReference>
<dbReference type="CDD" id="cd18787">
    <property type="entry name" value="SF2_C_DEAD"/>
    <property type="match status" value="1"/>
</dbReference>
<feature type="domain" description="Helicase C-terminal" evidence="10">
    <location>
        <begin position="285"/>
        <end position="441"/>
    </location>
</feature>
<feature type="domain" description="DEAD-box RNA helicase Q" evidence="11">
    <location>
        <begin position="65"/>
        <end position="94"/>
    </location>
</feature>
<evidence type="ECO:0000256" key="1">
    <source>
        <dbReference type="ARBA" id="ARBA00012552"/>
    </source>
</evidence>
<evidence type="ECO:0000259" key="11">
    <source>
        <dbReference type="PROSITE" id="PS51195"/>
    </source>
</evidence>
<dbReference type="InterPro" id="IPR014014">
    <property type="entry name" value="RNA_helicase_DEAD_Q_motif"/>
</dbReference>
<gene>
    <name evidence="12" type="primary">Contig8879.g445</name>
    <name evidence="12" type="ORF">STYLEM_9657</name>
</gene>
<dbReference type="AlphaFoldDB" id="A0A078AEF8"/>
<evidence type="ECO:0000259" key="10">
    <source>
        <dbReference type="PROSITE" id="PS51194"/>
    </source>
</evidence>
<feature type="compositionally biased region" description="Polar residues" evidence="8">
    <location>
        <begin position="532"/>
        <end position="543"/>
    </location>
</feature>
<keyword evidence="4 7" id="KW-0347">Helicase</keyword>
<evidence type="ECO:0000256" key="4">
    <source>
        <dbReference type="ARBA" id="ARBA00022806"/>
    </source>
</evidence>
<dbReference type="GO" id="GO:0003676">
    <property type="term" value="F:nucleic acid binding"/>
    <property type="evidence" value="ECO:0007669"/>
    <property type="project" value="InterPro"/>
</dbReference>
<dbReference type="InterPro" id="IPR000629">
    <property type="entry name" value="RNA-helicase_DEAD-box_CS"/>
</dbReference>
<dbReference type="SMART" id="SM00487">
    <property type="entry name" value="DEXDc"/>
    <property type="match status" value="1"/>
</dbReference>
<dbReference type="InterPro" id="IPR027417">
    <property type="entry name" value="P-loop_NTPase"/>
</dbReference>
<dbReference type="PANTHER" id="PTHR47958">
    <property type="entry name" value="ATP-DEPENDENT RNA HELICASE DBP3"/>
    <property type="match status" value="1"/>
</dbReference>
<evidence type="ECO:0000259" key="9">
    <source>
        <dbReference type="PROSITE" id="PS51192"/>
    </source>
</evidence>
<feature type="region of interest" description="Disordered" evidence="8">
    <location>
        <begin position="619"/>
        <end position="659"/>
    </location>
</feature>
<reference evidence="12 13" key="1">
    <citation type="submission" date="2014-06" db="EMBL/GenBank/DDBJ databases">
        <authorList>
            <person name="Swart Estienne"/>
        </authorList>
    </citation>
    <scope>NUCLEOTIDE SEQUENCE [LARGE SCALE GENOMIC DNA]</scope>
    <source>
        <strain evidence="12 13">130c</strain>
    </source>
</reference>
<evidence type="ECO:0000256" key="8">
    <source>
        <dbReference type="SAM" id="MobiDB-lite"/>
    </source>
</evidence>
<evidence type="ECO:0000256" key="2">
    <source>
        <dbReference type="ARBA" id="ARBA00022741"/>
    </source>
</evidence>
<dbReference type="EMBL" id="CCKQ01009185">
    <property type="protein sequence ID" value="CDW80654.1"/>
    <property type="molecule type" value="Genomic_DNA"/>
</dbReference>
<evidence type="ECO:0000256" key="3">
    <source>
        <dbReference type="ARBA" id="ARBA00022801"/>
    </source>
</evidence>
<dbReference type="InterPro" id="IPR001650">
    <property type="entry name" value="Helicase_C-like"/>
</dbReference>
<dbReference type="OrthoDB" id="196131at2759"/>
<feature type="compositionally biased region" description="Basic and acidic residues" evidence="8">
    <location>
        <begin position="448"/>
        <end position="464"/>
    </location>
</feature>
<keyword evidence="5 7" id="KW-0067">ATP-binding</keyword>
<feature type="domain" description="Helicase ATP-binding" evidence="9">
    <location>
        <begin position="97"/>
        <end position="272"/>
    </location>
</feature>
<evidence type="ECO:0000256" key="5">
    <source>
        <dbReference type="ARBA" id="ARBA00022840"/>
    </source>
</evidence>
<dbReference type="PROSITE" id="PS00039">
    <property type="entry name" value="DEAD_ATP_HELICASE"/>
    <property type="match status" value="1"/>
</dbReference>
<dbReference type="SMART" id="SM00490">
    <property type="entry name" value="HELICc"/>
    <property type="match status" value="1"/>
</dbReference>
<dbReference type="FunFam" id="3.40.50.300:FF:000079">
    <property type="entry name" value="probable ATP-dependent RNA helicase DDX17"/>
    <property type="match status" value="1"/>
</dbReference>
<dbReference type="GO" id="GO:0005524">
    <property type="term" value="F:ATP binding"/>
    <property type="evidence" value="ECO:0007669"/>
    <property type="project" value="UniProtKB-KW"/>
</dbReference>
<dbReference type="GO" id="GO:0016787">
    <property type="term" value="F:hydrolase activity"/>
    <property type="evidence" value="ECO:0007669"/>
    <property type="project" value="UniProtKB-KW"/>
</dbReference>
<evidence type="ECO:0000313" key="12">
    <source>
        <dbReference type="EMBL" id="CDW80654.1"/>
    </source>
</evidence>
<evidence type="ECO:0000256" key="6">
    <source>
        <dbReference type="PROSITE-ProRule" id="PRU00552"/>
    </source>
</evidence>
<feature type="short sequence motif" description="Q motif" evidence="6">
    <location>
        <begin position="65"/>
        <end position="94"/>
    </location>
</feature>
<keyword evidence="2 7" id="KW-0547">Nucleotide-binding</keyword>
<proteinExistence type="inferred from homology"/>
<dbReference type="InParanoid" id="A0A078AEF8"/>
<protein>
    <recommendedName>
        <fullName evidence="1">RNA helicase</fullName>
        <ecNumber evidence="1">3.6.4.13</ecNumber>
    </recommendedName>
</protein>
<dbReference type="GO" id="GO:0003724">
    <property type="term" value="F:RNA helicase activity"/>
    <property type="evidence" value="ECO:0007669"/>
    <property type="project" value="UniProtKB-EC"/>
</dbReference>
<feature type="region of interest" description="Disordered" evidence="8">
    <location>
        <begin position="448"/>
        <end position="543"/>
    </location>
</feature>
<feature type="compositionally biased region" description="Low complexity" evidence="8">
    <location>
        <begin position="622"/>
        <end position="631"/>
    </location>
</feature>
<organism evidence="12 13">
    <name type="scientific">Stylonychia lemnae</name>
    <name type="common">Ciliate</name>
    <dbReference type="NCBI Taxonomy" id="5949"/>
    <lineage>
        <taxon>Eukaryota</taxon>
        <taxon>Sar</taxon>
        <taxon>Alveolata</taxon>
        <taxon>Ciliophora</taxon>
        <taxon>Intramacronucleata</taxon>
        <taxon>Spirotrichea</taxon>
        <taxon>Stichotrichia</taxon>
        <taxon>Sporadotrichida</taxon>
        <taxon>Oxytrichidae</taxon>
        <taxon>Stylonychinae</taxon>
        <taxon>Stylonychia</taxon>
    </lineage>
</organism>
<dbReference type="SUPFAM" id="SSF52540">
    <property type="entry name" value="P-loop containing nucleoside triphosphate hydrolases"/>
    <property type="match status" value="2"/>
</dbReference>
<evidence type="ECO:0000313" key="13">
    <source>
        <dbReference type="Proteomes" id="UP000039865"/>
    </source>
</evidence>
<dbReference type="FunCoup" id="A0A078AEF8">
    <property type="interactions" value="462"/>
</dbReference>
<name>A0A078AEF8_STYLE</name>
<evidence type="ECO:0000256" key="7">
    <source>
        <dbReference type="RuleBase" id="RU000492"/>
    </source>
</evidence>
<keyword evidence="13" id="KW-1185">Reference proteome</keyword>
<dbReference type="FunFam" id="3.40.50.300:FF:000008">
    <property type="entry name" value="ATP-dependent RNA helicase RhlB"/>
    <property type="match status" value="1"/>
</dbReference>
<dbReference type="PROSITE" id="PS51194">
    <property type="entry name" value="HELICASE_CTER"/>
    <property type="match status" value="1"/>
</dbReference>
<dbReference type="PROSITE" id="PS51195">
    <property type="entry name" value="Q_MOTIF"/>
    <property type="match status" value="1"/>
</dbReference>
<comment type="similarity">
    <text evidence="7">Belongs to the DEAD box helicase family.</text>
</comment>
<dbReference type="Proteomes" id="UP000039865">
    <property type="component" value="Unassembled WGS sequence"/>
</dbReference>
<dbReference type="InterPro" id="IPR011545">
    <property type="entry name" value="DEAD/DEAH_box_helicase_dom"/>
</dbReference>
<feature type="compositionally biased region" description="Low complexity" evidence="8">
    <location>
        <begin position="489"/>
        <end position="519"/>
    </location>
</feature>
<dbReference type="Pfam" id="PF00270">
    <property type="entry name" value="DEAD"/>
    <property type="match status" value="1"/>
</dbReference>
<dbReference type="Gene3D" id="3.40.50.300">
    <property type="entry name" value="P-loop containing nucleotide triphosphate hydrolases"/>
    <property type="match status" value="2"/>
</dbReference>